<accession>A0A7K0D0F8</accession>
<dbReference type="GO" id="GO:0016646">
    <property type="term" value="F:oxidoreductase activity, acting on the CH-NH group of donors, NAD or NADP as acceptor"/>
    <property type="evidence" value="ECO:0007669"/>
    <property type="project" value="TreeGrafter"/>
</dbReference>
<dbReference type="InterPro" id="IPR051606">
    <property type="entry name" value="Polyketide_Oxido-like"/>
</dbReference>
<protein>
    <recommendedName>
        <fullName evidence="1">NAD(P)-binding domain-containing protein</fullName>
    </recommendedName>
</protein>
<sequence length="212" mass="22381">MTTIAVFGATGYSGGNIATEATTRGHRVIAIARNTAPLASRADLDVRPGSLFDEKFVRDVASDADILVVALQAHGTGLADHIPTLGKIASANAARLGLVGGAGNLRVAPDGPRVLDTPLFPEEFREDGNAHAAVLTRLRALPNTVDWFSLSPPALYNANNRGTRTGAFRVGDDVLLVNADGNSHISGEDYAIAFVDEIDKPTHHRTVFTVAY</sequence>
<dbReference type="OrthoDB" id="3191258at2"/>
<dbReference type="InterPro" id="IPR016040">
    <property type="entry name" value="NAD(P)-bd_dom"/>
</dbReference>
<dbReference type="InterPro" id="IPR036291">
    <property type="entry name" value="NAD(P)-bd_dom_sf"/>
</dbReference>
<evidence type="ECO:0000313" key="2">
    <source>
        <dbReference type="EMBL" id="MQY18712.1"/>
    </source>
</evidence>
<dbReference type="Pfam" id="PF13460">
    <property type="entry name" value="NAD_binding_10"/>
    <property type="match status" value="1"/>
</dbReference>
<comment type="caution">
    <text evidence="2">The sequence shown here is derived from an EMBL/GenBank/DDBJ whole genome shotgun (WGS) entry which is preliminary data.</text>
</comment>
<organism evidence="2 3">
    <name type="scientific">Nocardia macrotermitis</name>
    <dbReference type="NCBI Taxonomy" id="2585198"/>
    <lineage>
        <taxon>Bacteria</taxon>
        <taxon>Bacillati</taxon>
        <taxon>Actinomycetota</taxon>
        <taxon>Actinomycetes</taxon>
        <taxon>Mycobacteriales</taxon>
        <taxon>Nocardiaceae</taxon>
        <taxon>Nocardia</taxon>
    </lineage>
</organism>
<dbReference type="Proteomes" id="UP000438448">
    <property type="component" value="Unassembled WGS sequence"/>
</dbReference>
<feature type="domain" description="NAD(P)-binding" evidence="1">
    <location>
        <begin position="8"/>
        <end position="166"/>
    </location>
</feature>
<dbReference type="Gene3D" id="3.40.50.720">
    <property type="entry name" value="NAD(P)-binding Rossmann-like Domain"/>
    <property type="match status" value="1"/>
</dbReference>
<dbReference type="PANTHER" id="PTHR43355">
    <property type="entry name" value="FLAVIN REDUCTASE (NADPH)"/>
    <property type="match status" value="1"/>
</dbReference>
<evidence type="ECO:0000313" key="3">
    <source>
        <dbReference type="Proteomes" id="UP000438448"/>
    </source>
</evidence>
<dbReference type="SUPFAM" id="SSF51735">
    <property type="entry name" value="NAD(P)-binding Rossmann-fold domains"/>
    <property type="match status" value="1"/>
</dbReference>
<dbReference type="PANTHER" id="PTHR43355:SF2">
    <property type="entry name" value="FLAVIN REDUCTASE (NADPH)"/>
    <property type="match status" value="1"/>
</dbReference>
<dbReference type="EMBL" id="WEGK01000003">
    <property type="protein sequence ID" value="MQY18712.1"/>
    <property type="molecule type" value="Genomic_DNA"/>
</dbReference>
<dbReference type="AlphaFoldDB" id="A0A7K0D0F8"/>
<gene>
    <name evidence="2" type="ORF">NRB20_17910</name>
</gene>
<evidence type="ECO:0000259" key="1">
    <source>
        <dbReference type="Pfam" id="PF13460"/>
    </source>
</evidence>
<dbReference type="RefSeq" id="WP_153409323.1">
    <property type="nucleotide sequence ID" value="NZ_WEGK01000003.1"/>
</dbReference>
<proteinExistence type="predicted"/>
<keyword evidence="3" id="KW-1185">Reference proteome</keyword>
<name>A0A7K0D0F8_9NOCA</name>
<reference evidence="2 3" key="1">
    <citation type="submission" date="2019-10" db="EMBL/GenBank/DDBJ databases">
        <title>Nocardia macrotermitis sp. nov. and Nocardia aurantia sp. nov., isolated from the gut of fungus growing-termite Macrotermes natalensis.</title>
        <authorList>
            <person name="Benndorf R."/>
            <person name="Schwitalla J."/>
            <person name="Martin K."/>
            <person name="De Beer W."/>
            <person name="Kaster A.-K."/>
            <person name="Vollmers J."/>
            <person name="Poulsen M."/>
            <person name="Beemelmanns C."/>
        </authorList>
    </citation>
    <scope>NUCLEOTIDE SEQUENCE [LARGE SCALE GENOMIC DNA]</scope>
    <source>
        <strain evidence="2 3">RB20</strain>
    </source>
</reference>